<dbReference type="KEGG" id="nre:BES08_06820"/>
<feature type="domain" description="CobN/magnesium chelatase" evidence="2">
    <location>
        <begin position="140"/>
        <end position="1261"/>
    </location>
</feature>
<dbReference type="InterPro" id="IPR003672">
    <property type="entry name" value="CobN/Mg_chltase"/>
</dbReference>
<dbReference type="NCBIfam" id="TIGR02257">
    <property type="entry name" value="cobalto_cobN"/>
    <property type="match status" value="1"/>
</dbReference>
<name>A0A031K3G9_9SPHN</name>
<evidence type="ECO:0000256" key="1">
    <source>
        <dbReference type="NCBIfam" id="TIGR02257"/>
    </source>
</evidence>
<accession>A0A031K3G9</accession>
<dbReference type="EMBL" id="CP017075">
    <property type="protein sequence ID" value="AOR76487.1"/>
    <property type="molecule type" value="Genomic_DNA"/>
</dbReference>
<dbReference type="EMBL" id="JFYZ01000003">
    <property type="protein sequence ID" value="EZP83152.1"/>
    <property type="molecule type" value="Genomic_DNA"/>
</dbReference>
<evidence type="ECO:0000259" key="2">
    <source>
        <dbReference type="Pfam" id="PF02514"/>
    </source>
</evidence>
<proteinExistence type="predicted"/>
<dbReference type="InterPro" id="IPR011953">
    <property type="entry name" value="Cobalto_CobN"/>
</dbReference>
<dbReference type="Proteomes" id="UP000094626">
    <property type="component" value="Chromosome"/>
</dbReference>
<gene>
    <name evidence="3" type="ORF">BES08_06820</name>
    <name evidence="4" type="ORF">BV97_01255</name>
</gene>
<dbReference type="Pfam" id="PF02514">
    <property type="entry name" value="CobN-Mg_chel"/>
    <property type="match status" value="1"/>
</dbReference>
<organism evidence="4 5">
    <name type="scientific">Novosphingobium resinovorum</name>
    <dbReference type="NCBI Taxonomy" id="158500"/>
    <lineage>
        <taxon>Bacteria</taxon>
        <taxon>Pseudomonadati</taxon>
        <taxon>Pseudomonadota</taxon>
        <taxon>Alphaproteobacteria</taxon>
        <taxon>Sphingomonadales</taxon>
        <taxon>Sphingomonadaceae</taxon>
        <taxon>Novosphingobium</taxon>
    </lineage>
</organism>
<dbReference type="STRING" id="158500.BES08_06820"/>
<reference evidence="4 5" key="1">
    <citation type="submission" date="2014-03" db="EMBL/GenBank/DDBJ databases">
        <title>Whole genome sequence of Novosphingobium resinovorum KF1.</title>
        <authorList>
            <person name="Gan H.M."/>
            <person name="Gan H.Y."/>
            <person name="Chew T.H."/>
            <person name="Savka M.A."/>
        </authorList>
    </citation>
    <scope>NUCLEOTIDE SEQUENCE [LARGE SCALE GENOMIC DNA]</scope>
    <source>
        <strain evidence="4 5">KF1</strain>
    </source>
</reference>
<evidence type="ECO:0000313" key="4">
    <source>
        <dbReference type="EMBL" id="EZP83152.1"/>
    </source>
</evidence>
<dbReference type="GO" id="GO:0051116">
    <property type="term" value="F:cobaltochelatase activity"/>
    <property type="evidence" value="ECO:0007669"/>
    <property type="project" value="UniProtKB-UniRule"/>
</dbReference>
<evidence type="ECO:0000313" key="6">
    <source>
        <dbReference type="Proteomes" id="UP000094626"/>
    </source>
</evidence>
<dbReference type="RefSeq" id="WP_036524275.1">
    <property type="nucleotide sequence ID" value="NZ_CP017075.1"/>
</dbReference>
<dbReference type="PANTHER" id="PTHR44119">
    <property type="entry name" value="MAGNESIUM-CHELATASE SUBUNIT CHLH, CHLOROPLASTIC"/>
    <property type="match status" value="1"/>
</dbReference>
<dbReference type="eggNOG" id="COG1429">
    <property type="taxonomic scope" value="Bacteria"/>
</dbReference>
<dbReference type="PATRIC" id="fig|158500.4.peg.1290"/>
<reference evidence="3" key="2">
    <citation type="submission" date="2016-08" db="EMBL/GenBank/DDBJ databases">
        <authorList>
            <person name="Seilhamer J.J."/>
        </authorList>
    </citation>
    <scope>NUCLEOTIDE SEQUENCE [LARGE SCALE GENOMIC DNA]</scope>
    <source>
        <strain evidence="3">SA1</strain>
    </source>
</reference>
<dbReference type="OrthoDB" id="9757976at2"/>
<dbReference type="Proteomes" id="UP000024329">
    <property type="component" value="Unassembled WGS sequence"/>
</dbReference>
<reference evidence="6" key="3">
    <citation type="journal article" date="2017" name="J. Biotechnol.">
        <title>Complete genome sequence of Novosphingobium resinovorum SA1, a versatile xenobiotic-degrading bacterium capable of utilizing sulfanilic acid.</title>
        <authorList>
            <person name="Hegedus B."/>
            <person name="Kos P.B."/>
            <person name="Balint B."/>
            <person name="Maroti G."/>
            <person name="Gan H.M."/>
            <person name="Perei K."/>
            <person name="Rakhely G."/>
        </authorList>
    </citation>
    <scope>NUCLEOTIDE SEQUENCE [LARGE SCALE GENOMIC DNA]</scope>
    <source>
        <strain evidence="6">SA1</strain>
    </source>
</reference>
<sequence length="1273" mass="136740">MHLLSATPGTISNGEEAIDLDQPPGDVVILTVADSELACFAKAAAGLPEGAPSVRLANLLQLRHPYSVDLYVEKVIAHAKFVCVVLLGGKSYWPYGIDEIALIAREKGIAFAAIADGREDDPTLTVASTLPAETVEHLRDYLRQGGSANALSFLRTAARLIGADCGQPDDPVPVADAGLYLQGVDRPSLADLRASWRPDAPVVLLVFYRALMIAGTLDAVDAMVAALQMRGFNVAAVHVRALREPFAIDWLGGLMAEIAPDVIVNATSFASSSSGEPRVGGVLERADCPILQVAFAGVEEADWQAAARGLGPRDLAMNVALPELDGRLFTRAVAFKAAERFDEVTKCGIVVPRVAPDRVAFVADLAANWASLRRTVPAQRKVALVLANYPNRDGRIGNGVGLDTPASAASILSSLRAAGYDTGGAPEDGQALMRLMTGGVTNDLTSLDRPGEISLPLADYEAAFAGVPESARKKMLERWGAPSADPFVKDGAFRLAVHRFGNVCVAVQPARGYNIDAKETYHDPALPPPHAYLAFHVWLGRRFGAQALVHVGKHGNLEWLPGKAISLSAECFPEICAGPLPQLYPFIVNDPGEGTQAKRRIGAVIVDHLPPPLTRAESYGPLKHLEALVDEYYLAAGMDPRRLERLRRDIIDLARSQGLDKDAGAEGDGDDALSAIDNYLCELKELQIRDGLHVFGQSPEGRLRRDLLVALARTPRGYDGPGQASLLRAMAEDFALGFDPLDCRMADRWDGPRPEALAAVSDEPWRTLGDTVERLELLAAEWVSRRPGLDPGPLAVNSLLIGAPGKVPPQVLPAVPDQVRDDDLPRTAAVLHAIAADLAPRVDACGPAESAALLAGLDGRFVLPGPSGAPTRGRPDVLPTGRNFYSVDTRAVPTAVAWDLGQRSAELLVEDYLQREGEYPRAIALSAWGTANMRTGGDDIAQALALMGVRPRWEWTSGRVTGFEMMTLAELGRPRVDVTLRVSGFFRDAFPEQMDLIDSAARAVMALEESAEDNPAAARHRAETAMLAAEGQDETVAARRAGARVFGSKPGAYGAGLQAMIDEKLWHDRADLANVYLDWGSYAYGAGVEGDAERDLYAARLTQADAVVQNQDNREHDLLDSDDYYQFEGGIAAAVEHLKGRAPVSYHNDHSRPERPVIRTLADEIGRIVRGRVTNPKWIAGVMRHGYKGAFEIAASVDYLFAFAATTSAVKDHHFDAVHAAFIEDEAVRDFMAQANPAALRETAARLAEALERGLWKPRSNSAGLLLAQVSGA</sequence>
<keyword evidence="6" id="KW-1185">Reference proteome</keyword>
<dbReference type="EC" id="6.6.1.2" evidence="1"/>
<dbReference type="AlphaFoldDB" id="A0A031K3G9"/>
<dbReference type="CDD" id="cd10150">
    <property type="entry name" value="CobN_like"/>
    <property type="match status" value="1"/>
</dbReference>
<dbReference type="GO" id="GO:0009236">
    <property type="term" value="P:cobalamin biosynthetic process"/>
    <property type="evidence" value="ECO:0007669"/>
    <property type="project" value="UniProtKB-UniRule"/>
</dbReference>
<evidence type="ECO:0000313" key="3">
    <source>
        <dbReference type="EMBL" id="AOR76487.1"/>
    </source>
</evidence>
<evidence type="ECO:0000313" key="5">
    <source>
        <dbReference type="Proteomes" id="UP000024329"/>
    </source>
</evidence>
<dbReference type="PANTHER" id="PTHR44119:SF4">
    <property type="entry name" value="AEROBIC COBALTOCHELATASE SUBUNIT COBN"/>
    <property type="match status" value="1"/>
</dbReference>
<protein>
    <recommendedName>
        <fullName evidence="1">Cobaltochelatase subunit CobN</fullName>
        <ecNumber evidence="1">6.6.1.2</ecNumber>
    </recommendedName>
</protein>